<gene>
    <name evidence="4" type="ORF">CBR_g25793</name>
</gene>
<keyword evidence="5" id="KW-1185">Reference proteome</keyword>
<evidence type="ECO:0008006" key="6">
    <source>
        <dbReference type="Google" id="ProtNLM"/>
    </source>
</evidence>
<feature type="chain" id="PRO_5017279690" description="DUF4360 domain-containing protein" evidence="3">
    <location>
        <begin position="18"/>
        <end position="304"/>
    </location>
</feature>
<dbReference type="Proteomes" id="UP000265515">
    <property type="component" value="Unassembled WGS sequence"/>
</dbReference>
<reference evidence="4 5" key="1">
    <citation type="journal article" date="2018" name="Cell">
        <title>The Chara Genome: Secondary Complexity and Implications for Plant Terrestrialization.</title>
        <authorList>
            <person name="Nishiyama T."/>
            <person name="Sakayama H."/>
            <person name="Vries J.D."/>
            <person name="Buschmann H."/>
            <person name="Saint-Marcoux D."/>
            <person name="Ullrich K.K."/>
            <person name="Haas F.B."/>
            <person name="Vanderstraeten L."/>
            <person name="Becker D."/>
            <person name="Lang D."/>
            <person name="Vosolsobe S."/>
            <person name="Rombauts S."/>
            <person name="Wilhelmsson P.K.I."/>
            <person name="Janitza P."/>
            <person name="Kern R."/>
            <person name="Heyl A."/>
            <person name="Rumpler F."/>
            <person name="Villalobos L.I.A.C."/>
            <person name="Clay J.M."/>
            <person name="Skokan R."/>
            <person name="Toyoda A."/>
            <person name="Suzuki Y."/>
            <person name="Kagoshima H."/>
            <person name="Schijlen E."/>
            <person name="Tajeshwar N."/>
            <person name="Catarino B."/>
            <person name="Hetherington A.J."/>
            <person name="Saltykova A."/>
            <person name="Bonnot C."/>
            <person name="Breuninger H."/>
            <person name="Symeonidi A."/>
            <person name="Radhakrishnan G.V."/>
            <person name="Van Nieuwerburgh F."/>
            <person name="Deforce D."/>
            <person name="Chang C."/>
            <person name="Karol K.G."/>
            <person name="Hedrich R."/>
            <person name="Ulvskov P."/>
            <person name="Glockner G."/>
            <person name="Delwiche C.F."/>
            <person name="Petrasek J."/>
            <person name="Van de Peer Y."/>
            <person name="Friml J."/>
            <person name="Beilby M."/>
            <person name="Dolan L."/>
            <person name="Kohara Y."/>
            <person name="Sugano S."/>
            <person name="Fujiyama A."/>
            <person name="Delaux P.-M."/>
            <person name="Quint M."/>
            <person name="TheiBen G."/>
            <person name="Hagemann M."/>
            <person name="Harholt J."/>
            <person name="Dunand C."/>
            <person name="Zachgo S."/>
            <person name="Langdale J."/>
            <person name="Maumus F."/>
            <person name="Straeten D.V.D."/>
            <person name="Gould S.B."/>
            <person name="Rensing S.A."/>
        </authorList>
    </citation>
    <scope>NUCLEOTIDE SEQUENCE [LARGE SCALE GENOMIC DNA]</scope>
    <source>
        <strain evidence="4 5">S276</strain>
    </source>
</reference>
<keyword evidence="3" id="KW-0732">Signal</keyword>
<evidence type="ECO:0000256" key="3">
    <source>
        <dbReference type="SAM" id="SignalP"/>
    </source>
</evidence>
<dbReference type="AlphaFoldDB" id="A0A388L6C3"/>
<evidence type="ECO:0000313" key="5">
    <source>
        <dbReference type="Proteomes" id="UP000265515"/>
    </source>
</evidence>
<sequence length="304" mass="33202">MPRKWAAICLLIVVVFGDRRRELREVATASSSSTAFKPRRGSSEGDSRRTAPGAANWGKGYLLPSPEQLICCWARGDKNKVRRKPKTKSIRHRVFQSVSTMAAMVVLLLLGLLQFAVPGLAQIPPSGTVKIENITYAGSGCPPGSTSSLLSLDGQAVNIKFSEYRAFTPGSPDDRRKNCQVAINLRFPTGFTFTLRDVTFRGYGQFDEGVRGSLATSYYLSGIPGTVRVLRDLPPPVADNFNFTDEFSSFLYAQCDGTVMINVNSEARVVPPPPPNNTYVGLITVDSQDLSLTQTLGLSWRSCP</sequence>
<dbReference type="EMBL" id="BFEA01000279">
    <property type="protein sequence ID" value="GBG77861.1"/>
    <property type="molecule type" value="Genomic_DNA"/>
</dbReference>
<dbReference type="Pfam" id="PF14273">
    <property type="entry name" value="DUF4360"/>
    <property type="match status" value="1"/>
</dbReference>
<feature type="transmembrane region" description="Helical" evidence="2">
    <location>
        <begin position="94"/>
        <end position="117"/>
    </location>
</feature>
<organism evidence="4 5">
    <name type="scientific">Chara braunii</name>
    <name type="common">Braun's stonewort</name>
    <dbReference type="NCBI Taxonomy" id="69332"/>
    <lineage>
        <taxon>Eukaryota</taxon>
        <taxon>Viridiplantae</taxon>
        <taxon>Streptophyta</taxon>
        <taxon>Charophyceae</taxon>
        <taxon>Charales</taxon>
        <taxon>Characeae</taxon>
        <taxon>Chara</taxon>
    </lineage>
</organism>
<feature type="signal peptide" evidence="3">
    <location>
        <begin position="1"/>
        <end position="17"/>
    </location>
</feature>
<evidence type="ECO:0000313" key="4">
    <source>
        <dbReference type="EMBL" id="GBG77861.1"/>
    </source>
</evidence>
<keyword evidence="2" id="KW-1133">Transmembrane helix</keyword>
<comment type="caution">
    <text evidence="4">The sequence shown here is derived from an EMBL/GenBank/DDBJ whole genome shotgun (WGS) entry which is preliminary data.</text>
</comment>
<evidence type="ECO:0000256" key="2">
    <source>
        <dbReference type="SAM" id="Phobius"/>
    </source>
</evidence>
<dbReference type="PANTHER" id="PTHR38847:SF1">
    <property type="entry name" value="PSEUDOURIDINE SYNTHASE RSUA_RLUA-LIKE DOMAIN-CONTAINING PROTEIN"/>
    <property type="match status" value="1"/>
</dbReference>
<keyword evidence="2" id="KW-0812">Transmembrane</keyword>
<dbReference type="Gramene" id="GBG77861">
    <property type="protein sequence ID" value="GBG77861"/>
    <property type="gene ID" value="CBR_g25793"/>
</dbReference>
<feature type="region of interest" description="Disordered" evidence="1">
    <location>
        <begin position="27"/>
        <end position="51"/>
    </location>
</feature>
<protein>
    <recommendedName>
        <fullName evidence="6">DUF4360 domain-containing protein</fullName>
    </recommendedName>
</protein>
<dbReference type="PANTHER" id="PTHR38847">
    <property type="match status" value="1"/>
</dbReference>
<name>A0A388L6C3_CHABU</name>
<keyword evidence="2" id="KW-0472">Membrane</keyword>
<accession>A0A388L6C3</accession>
<dbReference type="InterPro" id="IPR025649">
    <property type="entry name" value="DUF4360"/>
</dbReference>
<dbReference type="OrthoDB" id="152248at2759"/>
<proteinExistence type="predicted"/>
<evidence type="ECO:0000256" key="1">
    <source>
        <dbReference type="SAM" id="MobiDB-lite"/>
    </source>
</evidence>